<feature type="domain" description="AAA+ ATPase" evidence="3">
    <location>
        <begin position="412"/>
        <end position="573"/>
    </location>
</feature>
<evidence type="ECO:0000313" key="4">
    <source>
        <dbReference type="Proteomes" id="UP000492821"/>
    </source>
</evidence>
<dbReference type="GO" id="GO:0016887">
    <property type="term" value="F:ATP hydrolysis activity"/>
    <property type="evidence" value="ECO:0007669"/>
    <property type="project" value="InterPro"/>
</dbReference>
<evidence type="ECO:0000256" key="1">
    <source>
        <dbReference type="ARBA" id="ARBA00022574"/>
    </source>
</evidence>
<evidence type="ECO:0000256" key="2">
    <source>
        <dbReference type="ARBA" id="ARBA00022737"/>
    </source>
</evidence>
<dbReference type="PANTHER" id="PTHR19871:SF38">
    <property type="entry name" value="PROTEIN QUI-1"/>
    <property type="match status" value="1"/>
</dbReference>
<dbReference type="InterPro" id="IPR052752">
    <property type="entry name" value="NACHT-WD_repeat"/>
</dbReference>
<dbReference type="Gene3D" id="3.40.50.300">
    <property type="entry name" value="P-loop containing nucleotide triphosphate hydrolases"/>
    <property type="match status" value="1"/>
</dbReference>
<dbReference type="Proteomes" id="UP000492821">
    <property type="component" value="Unassembled WGS sequence"/>
</dbReference>
<reference evidence="5" key="2">
    <citation type="submission" date="2020-10" db="UniProtKB">
        <authorList>
            <consortium name="WormBaseParasite"/>
        </authorList>
    </citation>
    <scope>IDENTIFICATION</scope>
</reference>
<reference evidence="4" key="1">
    <citation type="journal article" date="2013" name="Genetics">
        <title>The draft genome and transcriptome of Panagrellus redivivus are shaped by the harsh demands of a free-living lifestyle.</title>
        <authorList>
            <person name="Srinivasan J."/>
            <person name="Dillman A.R."/>
            <person name="Macchietto M.G."/>
            <person name="Heikkinen L."/>
            <person name="Lakso M."/>
            <person name="Fracchia K.M."/>
            <person name="Antoshechkin I."/>
            <person name="Mortazavi A."/>
            <person name="Wong G."/>
            <person name="Sternberg P.W."/>
        </authorList>
    </citation>
    <scope>NUCLEOTIDE SEQUENCE [LARGE SCALE GENOMIC DNA]</scope>
    <source>
        <strain evidence="4">MT8872</strain>
    </source>
</reference>
<proteinExistence type="predicted"/>
<dbReference type="InterPro" id="IPR049945">
    <property type="entry name" value="AAA_22"/>
</dbReference>
<dbReference type="SUPFAM" id="SSF52540">
    <property type="entry name" value="P-loop containing nucleoside triphosphate hydrolases"/>
    <property type="match status" value="1"/>
</dbReference>
<evidence type="ECO:0000313" key="5">
    <source>
        <dbReference type="WBParaSite" id="Pan_g762.t1"/>
    </source>
</evidence>
<keyword evidence="2" id="KW-0677">Repeat</keyword>
<dbReference type="InterPro" id="IPR027417">
    <property type="entry name" value="P-loop_NTPase"/>
</dbReference>
<dbReference type="InterPro" id="IPR057588">
    <property type="entry name" value="NWD1/2-like_WH"/>
</dbReference>
<sequence>MYVLNKPVSLPTGTRDVHETALGGRHAKTPRCVGRSVTPEKVIMYKNKDKVVGNDASAASNHGATPRKRGPEKARDIVVNTRTLYVVLPTLEQFSVEREVFRNLVLPELQAYCCDRDIDLETSTFFSSTLDYNQLSFLLSEIQRGGVYVLVFVGDKYGNSVLPLRIKTEDFTAIQSAALEITKDVTILKQAYTLDKSKDPNEYILTAPPMGPESLDKLRDIFAKGVPRAKEDGTINLPEDQENIYYRSFIDVVCSSLMKSMPSNSIFVCRKFQGFTPADANDKYIDPAGKNADTIAALKNDISSKVPEINRAFFYCNLNNADPVTWFNNNNEADKYKIDFATKISESLKSVLNLPVNMNSTASSYSSAPLEIALREHATHDRYYHDVAPRAWLPRPLLDKKLDSVIEQGLTKSVFVQFYGPPGTGKTALVCRLLELLQQKQCHAIARFGHLTDCSLFTNELLRNALLKFFEMSRIPHAHSLGSYHLFEILADFKGLMEKIDQPIFLIIDDVHLLKFGKTLGTMEKPLRKLFSKMSLIFTSHRLDQRLDCFTAPEMVEMPLLNRDQIVEVLKINNVASGRLPSDQITRVRNKLKKGDSDIILAEMLCDEIADGDSELTDSIEAHVSRIESKVGAEPVRIVCQLLCSLPYGLTSLEVSDAYRLVQRNSGMSFDPTDVMTPKPEMVLRYLGCLLINVYTDKRKVWAFRHTSVAHYIKQRYLTSPGEVKLTNENMAEIISSVPSPEDEHDPVTTNLVFPQPINKENGTVNMRRIRFQWYYTLHTGKLDVLKDTTLCNFDYLEACFRGCGLAHLLSIFEECSQQILDHDILVLFEQVLLPAIPTLIRDKEELVCELLNRLRFTSSKNSDRLNTMIEQLMTFADTYNRGPLLLPLSCWISPPKMKQVS</sequence>
<accession>A0A7E4W5G8</accession>
<keyword evidence="4" id="KW-1185">Reference proteome</keyword>
<dbReference type="InterPro" id="IPR003593">
    <property type="entry name" value="AAA+_ATPase"/>
</dbReference>
<name>A0A7E4W5G8_PANRE</name>
<keyword evidence="1" id="KW-0853">WD repeat</keyword>
<dbReference type="Pfam" id="PF13401">
    <property type="entry name" value="AAA_22"/>
    <property type="match status" value="1"/>
</dbReference>
<dbReference type="WBParaSite" id="Pan_g762.t1">
    <property type="protein sequence ID" value="Pan_g762.t1"/>
    <property type="gene ID" value="Pan_g762"/>
</dbReference>
<dbReference type="AlphaFoldDB" id="A0A7E4W5G8"/>
<organism evidence="4 5">
    <name type="scientific">Panagrellus redivivus</name>
    <name type="common">Microworm</name>
    <dbReference type="NCBI Taxonomy" id="6233"/>
    <lineage>
        <taxon>Eukaryota</taxon>
        <taxon>Metazoa</taxon>
        <taxon>Ecdysozoa</taxon>
        <taxon>Nematoda</taxon>
        <taxon>Chromadorea</taxon>
        <taxon>Rhabditida</taxon>
        <taxon>Tylenchina</taxon>
        <taxon>Panagrolaimomorpha</taxon>
        <taxon>Panagrolaimoidea</taxon>
        <taxon>Panagrolaimidae</taxon>
        <taxon>Panagrellus</taxon>
    </lineage>
</organism>
<evidence type="ECO:0000259" key="3">
    <source>
        <dbReference type="SMART" id="SM00382"/>
    </source>
</evidence>
<dbReference type="SMART" id="SM00382">
    <property type="entry name" value="AAA"/>
    <property type="match status" value="1"/>
</dbReference>
<dbReference type="Pfam" id="PF25469">
    <property type="entry name" value="WHD_NWD1"/>
    <property type="match status" value="1"/>
</dbReference>
<dbReference type="PANTHER" id="PTHR19871">
    <property type="entry name" value="BETA TRANSDUCIN-RELATED PROTEIN"/>
    <property type="match status" value="1"/>
</dbReference>
<protein>
    <submittedName>
        <fullName evidence="5">AAA domain-containing protein</fullName>
    </submittedName>
</protein>